<dbReference type="EMBL" id="JAFBDQ010000036">
    <property type="protein sequence ID" value="MBM7558211.1"/>
    <property type="molecule type" value="Genomic_DNA"/>
</dbReference>
<feature type="binding site" evidence="11">
    <location>
        <position position="140"/>
    </location>
    <ligand>
        <name>substrate</name>
    </ligand>
</feature>
<dbReference type="Gene3D" id="3.20.20.140">
    <property type="entry name" value="Metal-dependent hydrolases"/>
    <property type="match status" value="1"/>
</dbReference>
<evidence type="ECO:0000256" key="11">
    <source>
        <dbReference type="PIRSR" id="PIRSR038994-2"/>
    </source>
</evidence>
<dbReference type="InterPro" id="IPR032466">
    <property type="entry name" value="Metal_Hydrolase"/>
</dbReference>
<comment type="cofactor">
    <cofactor evidence="12">
        <name>a divalent metal cation</name>
        <dbReference type="ChEBI" id="CHEBI:60240"/>
    </cofactor>
    <text evidence="12">Binds 1 divalent metal cation per subunit.</text>
</comment>
<reference evidence="14" key="1">
    <citation type="submission" date="2021-01" db="EMBL/GenBank/DDBJ databases">
        <title>Genomic Encyclopedia of Type Strains, Phase IV (KMG-IV): sequencing the most valuable type-strain genomes for metagenomic binning, comparative biology and taxonomic classification.</title>
        <authorList>
            <person name="Goeker M."/>
        </authorList>
    </citation>
    <scope>NUCLEOTIDE SEQUENCE</scope>
    <source>
        <strain evidence="14">DSM 23230</strain>
    </source>
</reference>
<dbReference type="AlphaFoldDB" id="A0A938XUU4"/>
<comment type="caution">
    <text evidence="14">The sequence shown here is derived from an EMBL/GenBank/DDBJ whole genome shotgun (WGS) entry which is preliminary data.</text>
</comment>
<comment type="catalytic activity">
    <reaction evidence="7">
        <text>N-acetyl-D-glucosamine 6-phosphate + H2O = D-glucosamine 6-phosphate + acetate</text>
        <dbReference type="Rhea" id="RHEA:22936"/>
        <dbReference type="ChEBI" id="CHEBI:15377"/>
        <dbReference type="ChEBI" id="CHEBI:30089"/>
        <dbReference type="ChEBI" id="CHEBI:57513"/>
        <dbReference type="ChEBI" id="CHEBI:58725"/>
        <dbReference type="EC" id="3.5.1.25"/>
    </reaction>
</comment>
<dbReference type="InterPro" id="IPR003764">
    <property type="entry name" value="GlcNAc_6-P_deAcase"/>
</dbReference>
<evidence type="ECO:0000256" key="4">
    <source>
        <dbReference type="ARBA" id="ARBA00022723"/>
    </source>
</evidence>
<keyword evidence="15" id="KW-1185">Reference proteome</keyword>
<feature type="binding site" evidence="12">
    <location>
        <position position="191"/>
    </location>
    <ligand>
        <name>Zn(2+)</name>
        <dbReference type="ChEBI" id="CHEBI:29105"/>
    </ligand>
</feature>
<dbReference type="CDD" id="cd00854">
    <property type="entry name" value="NagA"/>
    <property type="match status" value="1"/>
</dbReference>
<dbReference type="Proteomes" id="UP000774000">
    <property type="component" value="Unassembled WGS sequence"/>
</dbReference>
<dbReference type="SUPFAM" id="SSF51338">
    <property type="entry name" value="Composite domain of metallo-dependent hydrolases"/>
    <property type="match status" value="1"/>
</dbReference>
<evidence type="ECO:0000256" key="6">
    <source>
        <dbReference type="ARBA" id="ARBA00023277"/>
    </source>
</evidence>
<keyword evidence="6 9" id="KW-0119">Carbohydrate metabolism</keyword>
<evidence type="ECO:0000256" key="1">
    <source>
        <dbReference type="ARBA" id="ARBA00010716"/>
    </source>
</evidence>
<feature type="binding site" evidence="11">
    <location>
        <position position="246"/>
    </location>
    <ligand>
        <name>substrate</name>
    </ligand>
</feature>
<dbReference type="PIRSF" id="PIRSF038994">
    <property type="entry name" value="NagA"/>
    <property type="match status" value="1"/>
</dbReference>
<dbReference type="GO" id="GO:0008448">
    <property type="term" value="F:N-acetylglucosamine-6-phosphate deacetylase activity"/>
    <property type="evidence" value="ECO:0007669"/>
    <property type="project" value="UniProtKB-EC"/>
</dbReference>
<evidence type="ECO:0000256" key="12">
    <source>
        <dbReference type="PIRSR" id="PIRSR038994-3"/>
    </source>
</evidence>
<dbReference type="PANTHER" id="PTHR11113:SF14">
    <property type="entry name" value="N-ACETYLGLUCOSAMINE-6-PHOSPHATE DEACETYLASE"/>
    <property type="match status" value="1"/>
</dbReference>
<dbReference type="PANTHER" id="PTHR11113">
    <property type="entry name" value="N-ACETYLGLUCOSAMINE-6-PHOSPHATE DEACETYLASE"/>
    <property type="match status" value="1"/>
</dbReference>
<dbReference type="GO" id="GO:0006046">
    <property type="term" value="P:N-acetylglucosamine catabolic process"/>
    <property type="evidence" value="ECO:0007669"/>
    <property type="project" value="TreeGrafter"/>
</dbReference>
<comment type="similarity">
    <text evidence="1 9">Belongs to the metallo-dependent hydrolases superfamily. NagA family.</text>
</comment>
<evidence type="ECO:0000256" key="3">
    <source>
        <dbReference type="ARBA" id="ARBA00018029"/>
    </source>
</evidence>
<dbReference type="RefSeq" id="WP_204703256.1">
    <property type="nucleotide sequence ID" value="NZ_JAFBDQ010000036.1"/>
</dbReference>
<evidence type="ECO:0000256" key="5">
    <source>
        <dbReference type="ARBA" id="ARBA00022801"/>
    </source>
</evidence>
<feature type="active site" description="Proton donor/acceptor" evidence="10">
    <location>
        <position position="269"/>
    </location>
</feature>
<dbReference type="Gene3D" id="2.30.40.10">
    <property type="entry name" value="Urease, subunit C, domain 1"/>
    <property type="match status" value="1"/>
</dbReference>
<dbReference type="FunFam" id="3.20.20.140:FF:000004">
    <property type="entry name" value="N-acetylglucosamine-6-phosphate deacetylase"/>
    <property type="match status" value="1"/>
</dbReference>
<dbReference type="Pfam" id="PF01979">
    <property type="entry name" value="Amidohydro_1"/>
    <property type="match status" value="1"/>
</dbReference>
<feature type="binding site" evidence="11">
    <location>
        <position position="223"/>
    </location>
    <ligand>
        <name>substrate</name>
    </ligand>
</feature>
<evidence type="ECO:0000313" key="15">
    <source>
        <dbReference type="Proteomes" id="UP000774000"/>
    </source>
</evidence>
<organism evidence="14 15">
    <name type="scientific">Halanaerobacter jeridensis</name>
    <dbReference type="NCBI Taxonomy" id="706427"/>
    <lineage>
        <taxon>Bacteria</taxon>
        <taxon>Bacillati</taxon>
        <taxon>Bacillota</taxon>
        <taxon>Clostridia</taxon>
        <taxon>Halanaerobiales</taxon>
        <taxon>Halobacteroidaceae</taxon>
        <taxon>Halanaerobacter</taxon>
    </lineage>
</organism>
<proteinExistence type="inferred from homology"/>
<dbReference type="InterPro" id="IPR006680">
    <property type="entry name" value="Amidohydro-rel"/>
</dbReference>
<evidence type="ECO:0000256" key="8">
    <source>
        <dbReference type="ARBA" id="ARBA00060590"/>
    </source>
</evidence>
<evidence type="ECO:0000256" key="7">
    <source>
        <dbReference type="ARBA" id="ARBA00047647"/>
    </source>
</evidence>
<gene>
    <name evidence="14" type="ORF">JOC47_003081</name>
</gene>
<keyword evidence="4 12" id="KW-0479">Metal-binding</keyword>
<dbReference type="SUPFAM" id="SSF51556">
    <property type="entry name" value="Metallo-dependent hydrolases"/>
    <property type="match status" value="1"/>
</dbReference>
<dbReference type="InterPro" id="IPR011059">
    <property type="entry name" value="Metal-dep_hydrolase_composite"/>
</dbReference>
<evidence type="ECO:0000256" key="9">
    <source>
        <dbReference type="PIRNR" id="PIRNR038994"/>
    </source>
</evidence>
<evidence type="ECO:0000256" key="10">
    <source>
        <dbReference type="PIRSR" id="PIRSR038994-1"/>
    </source>
</evidence>
<evidence type="ECO:0000259" key="13">
    <source>
        <dbReference type="Pfam" id="PF01979"/>
    </source>
</evidence>
<feature type="binding site" evidence="12">
    <location>
        <position position="212"/>
    </location>
    <ligand>
        <name>Zn(2+)</name>
        <dbReference type="ChEBI" id="CHEBI:29105"/>
    </ligand>
</feature>
<dbReference type="NCBIfam" id="TIGR00221">
    <property type="entry name" value="nagA"/>
    <property type="match status" value="1"/>
</dbReference>
<accession>A0A938XUU4</accession>
<evidence type="ECO:0000313" key="14">
    <source>
        <dbReference type="EMBL" id="MBM7558211.1"/>
    </source>
</evidence>
<dbReference type="EC" id="3.5.1.25" evidence="2"/>
<feature type="binding site" evidence="11">
    <location>
        <begin position="302"/>
        <end position="304"/>
    </location>
    <ligand>
        <name>substrate</name>
    </ligand>
</feature>
<comment type="pathway">
    <text evidence="8">Amino-sugar metabolism; N-acetylneuraminate degradation; D-fructose 6-phosphate from N-acetylneuraminate: step 4/5.</text>
</comment>
<feature type="binding site" evidence="12">
    <location>
        <position position="129"/>
    </location>
    <ligand>
        <name>Zn(2+)</name>
        <dbReference type="ChEBI" id="CHEBI:29105"/>
    </ligand>
</feature>
<evidence type="ECO:0000256" key="2">
    <source>
        <dbReference type="ARBA" id="ARBA00011899"/>
    </source>
</evidence>
<feature type="domain" description="Amidohydrolase-related" evidence="13">
    <location>
        <begin position="50"/>
        <end position="375"/>
    </location>
</feature>
<dbReference type="GO" id="GO:0046872">
    <property type="term" value="F:metal ion binding"/>
    <property type="evidence" value="ECO:0007669"/>
    <property type="project" value="UniProtKB-KW"/>
</dbReference>
<sequence length="380" mass="41923">MMGIKNGKIITENKILNDKVLIFDEQVVEIVESEKIVENDVELIDAKGNYIAPGFIDLHIHGAKGYDTMDGNEEALSTISEVISKKGVTSYLPTTMTMDQESTHQALDVIKDFMSKKVKGAKVLGAHLEGPFINEEYKGAQNASYIQEPNYEFIEDYIDVVKMITLAPEVNQGYKFIEQVKNEDIVLSIGHSNAKYDEAVKAIDKGISHATHIFNAMSSFHHRKPGVVGAVFNTDITCDLIADKIHVHPDNFDLLLDIKGASKVNLITDSMRAGCMKNGIYELGGQKVTVKDGSARLDDGTLAGSILTLNKAVKNFNEYSRLEFVDVVKLVTLNPARILGIDDNKGSIKPGKDADITIFDNELDIKTTIVEGKIVYNNLK</sequence>
<feature type="binding site" evidence="11">
    <location>
        <begin position="215"/>
        <end position="216"/>
    </location>
    <ligand>
        <name>substrate</name>
    </ligand>
</feature>
<keyword evidence="5 9" id="KW-0378">Hydrolase</keyword>
<protein>
    <recommendedName>
        <fullName evidence="3">N-acetylglucosamine-6-phosphate deacetylase</fullName>
        <ecNumber evidence="2">3.5.1.25</ecNumber>
    </recommendedName>
</protein>
<name>A0A938XUU4_9FIRM</name>